<name>A0A1Q2L0S8_9BACL</name>
<dbReference type="Pfam" id="PF02810">
    <property type="entry name" value="SEC-C"/>
    <property type="match status" value="1"/>
</dbReference>
<proteinExistence type="predicted"/>
<gene>
    <name evidence="1" type="ORF">B0X71_13645</name>
</gene>
<keyword evidence="2" id="KW-1185">Reference proteome</keyword>
<dbReference type="EMBL" id="CP019640">
    <property type="protein sequence ID" value="AQQ54039.1"/>
    <property type="molecule type" value="Genomic_DNA"/>
</dbReference>
<dbReference type="AlphaFoldDB" id="A0A1Q2L0S8"/>
<evidence type="ECO:0000313" key="1">
    <source>
        <dbReference type="EMBL" id="AQQ54039.1"/>
    </source>
</evidence>
<dbReference type="OrthoDB" id="6399948at2"/>
<reference evidence="1 2" key="1">
    <citation type="submission" date="2017-02" db="EMBL/GenBank/DDBJ databases">
        <title>The complete genomic sequence of a novel cold adapted crude oil-degrading bacterium Planococcus qaidamina Y42.</title>
        <authorList>
            <person name="Yang R."/>
        </authorList>
    </citation>
    <scope>NUCLEOTIDE SEQUENCE [LARGE SCALE GENOMIC DNA]</scope>
    <source>
        <strain evidence="1 2">Y42</strain>
    </source>
</reference>
<organism evidence="1 2">
    <name type="scientific">Planococcus lenghuensis</name>
    <dbReference type="NCBI Taxonomy" id="2213202"/>
    <lineage>
        <taxon>Bacteria</taxon>
        <taxon>Bacillati</taxon>
        <taxon>Bacillota</taxon>
        <taxon>Bacilli</taxon>
        <taxon>Bacillales</taxon>
        <taxon>Caryophanaceae</taxon>
        <taxon>Planococcus</taxon>
    </lineage>
</organism>
<sequence length="177" mass="20175">MTGRNEPCPCGSGKKHKKCCGRPKEIHELIDEELQSVMEGAVNEGLGHREHNEISERITKWSKELTGLFDEQLIETLAFETYMYIERQELWRRFLIRQVNTAQRPQVRDVLTAWQQPFIALGKVTANDGFTLTLQDEVSKQLYTIAANAYRGTAAGYSALLCRIREAVSAAFKEQPD</sequence>
<dbReference type="KEGG" id="pmar:B0X71_13645"/>
<dbReference type="SUPFAM" id="SSF103642">
    <property type="entry name" value="Sec-C motif"/>
    <property type="match status" value="1"/>
</dbReference>
<dbReference type="Proteomes" id="UP000188184">
    <property type="component" value="Chromosome"/>
</dbReference>
<dbReference type="RefSeq" id="WP_077589932.1">
    <property type="nucleotide sequence ID" value="NZ_CP019640.1"/>
</dbReference>
<dbReference type="Gene3D" id="3.10.450.50">
    <property type="match status" value="1"/>
</dbReference>
<protein>
    <recommendedName>
        <fullName evidence="3">SEC-C motif-containing protein</fullName>
    </recommendedName>
</protein>
<accession>A0A1Q2L0S8</accession>
<evidence type="ECO:0000313" key="2">
    <source>
        <dbReference type="Proteomes" id="UP000188184"/>
    </source>
</evidence>
<dbReference type="InterPro" id="IPR004027">
    <property type="entry name" value="SEC_C_motif"/>
</dbReference>
<evidence type="ECO:0008006" key="3">
    <source>
        <dbReference type="Google" id="ProtNLM"/>
    </source>
</evidence>